<comment type="caution">
    <text evidence="1">The sequence shown here is derived from an EMBL/GenBank/DDBJ whole genome shotgun (WGS) entry which is preliminary data.</text>
</comment>
<dbReference type="AlphaFoldDB" id="A0A399CWY9"/>
<dbReference type="EMBL" id="QWET01000012">
    <property type="protein sequence ID" value="RIH64265.1"/>
    <property type="molecule type" value="Genomic_DNA"/>
</dbReference>
<evidence type="ECO:0000313" key="1">
    <source>
        <dbReference type="EMBL" id="RIH64265.1"/>
    </source>
</evidence>
<proteinExistence type="predicted"/>
<accession>A0A399CWY9</accession>
<dbReference type="Proteomes" id="UP000266441">
    <property type="component" value="Unassembled WGS sequence"/>
</dbReference>
<name>A0A399CWY9_9BACT</name>
<reference evidence="1 3" key="1">
    <citation type="journal article" date="2015" name="Int. J. Syst. Evol. Microbiol.">
        <title>Mariniphaga sediminis sp. nov., isolated from coastal sediment.</title>
        <authorList>
            <person name="Wang F.Q."/>
            <person name="Shen Q.Y."/>
            <person name="Chen G.J."/>
            <person name="Du Z.J."/>
        </authorList>
    </citation>
    <scope>NUCLEOTIDE SEQUENCE [LARGE SCALE GENOMIC DNA]</scope>
    <source>
        <strain evidence="1 3">SY21</strain>
    </source>
</reference>
<gene>
    <name evidence="2" type="ORF">D1164_02765</name>
    <name evidence="1" type="ORF">D1164_15720</name>
</gene>
<organism evidence="1 3">
    <name type="scientific">Mariniphaga sediminis</name>
    <dbReference type="NCBI Taxonomy" id="1628158"/>
    <lineage>
        <taxon>Bacteria</taxon>
        <taxon>Pseudomonadati</taxon>
        <taxon>Bacteroidota</taxon>
        <taxon>Bacteroidia</taxon>
        <taxon>Marinilabiliales</taxon>
        <taxon>Prolixibacteraceae</taxon>
        <taxon>Mariniphaga</taxon>
    </lineage>
</organism>
<evidence type="ECO:0000313" key="3">
    <source>
        <dbReference type="Proteomes" id="UP000266441"/>
    </source>
</evidence>
<protein>
    <submittedName>
        <fullName evidence="1">Uncharacterized protein</fullName>
    </submittedName>
</protein>
<sequence>MVTAHFFIPWGLVENSRKSKQRRNKYSDSIHIQGFQKFGYELIRILFYGYLFFVKLQTINSNKTMKRRRFLSSCASIGAGAYLSSFLTGCSQNKSQSIRRYSLCVSTGVLDQNPDLFDVIAESGITDAWLAGWLNGYWYYPVERIEFWRKRFLEKGIAAHILNVPLGHPADLSASKAGSALGIEGEIPNITPKHWKKKTTSNGTLYSGVSIHPPIVEENIEAMKRAKGIGFKKVFLDDDYRLGIYPGMVGGCFCPEHKQEFLAKYGYNENAWNDLLDNIKQREITDTLYSWVNYTCDRLSAAYKQMQSAVPDIQLGIMVMYMGAEKSGIRLADYKGSLMRVGEMMFGDDSFGRVKGKTDELFSSLFHRRYVAPELAFSETTAYPPENLSAKNLAAKLNVSLLSDVRNTMFMSGLTTFPPEYWSTLSPAMKKSADLHAKIAGQKPSGPFKHYWGEASRFISTDKPNSLFLASGVPFEVTDVLSEDGWTFLSEFDARSVMEGKLKNRGTKLIHNKAEYKDVTAMKYVPETMDDIFSFKREIISSLTNVPYVEEDLPIACAWYPSINSMLLWNLSETPEKLTIVYGDKRFNVDVEGLNAEVILLS</sequence>
<evidence type="ECO:0000313" key="2">
    <source>
        <dbReference type="EMBL" id="RIH66544.1"/>
    </source>
</evidence>
<keyword evidence="3" id="KW-1185">Reference proteome</keyword>
<dbReference type="EMBL" id="QWET01000002">
    <property type="protein sequence ID" value="RIH66544.1"/>
    <property type="molecule type" value="Genomic_DNA"/>
</dbReference>
<reference evidence="1" key="2">
    <citation type="submission" date="2018-08" db="EMBL/GenBank/DDBJ databases">
        <authorList>
            <person name="Ferrada E.E."/>
            <person name="Latorre B.A."/>
        </authorList>
    </citation>
    <scope>NUCLEOTIDE SEQUENCE</scope>
    <source>
        <strain evidence="1">SY21</strain>
    </source>
</reference>